<accession>A0A4S4BIC2</accession>
<evidence type="ECO:0000313" key="1">
    <source>
        <dbReference type="EMBL" id="THF73336.1"/>
    </source>
</evidence>
<dbReference type="Proteomes" id="UP000310636">
    <property type="component" value="Unassembled WGS sequence"/>
</dbReference>
<keyword evidence="2" id="KW-1185">Reference proteome</keyword>
<dbReference type="OrthoDB" id="2679089at2"/>
<dbReference type="EMBL" id="SSOB01000057">
    <property type="protein sequence ID" value="THF73336.1"/>
    <property type="molecule type" value="Genomic_DNA"/>
</dbReference>
<reference evidence="1 2" key="1">
    <citation type="submission" date="2019-04" db="EMBL/GenBank/DDBJ databases">
        <title>Cohnella sp. nov. isolated from preserved vegetables.</title>
        <authorList>
            <person name="Lin S.-Y."/>
            <person name="Hung M.-H."/>
            <person name="Young C.-C."/>
        </authorList>
    </citation>
    <scope>NUCLEOTIDE SEQUENCE [LARGE SCALE GENOMIC DNA]</scope>
    <source>
        <strain evidence="1 2">CC-MHH1044</strain>
    </source>
</reference>
<comment type="caution">
    <text evidence="1">The sequence shown here is derived from an EMBL/GenBank/DDBJ whole genome shotgun (WGS) entry which is preliminary data.</text>
</comment>
<dbReference type="AlphaFoldDB" id="A0A4S4BIC2"/>
<sequence>MDKMILEAVGDEVEELLEANGFSHIQLRPRGQHLVLFSTEGGERVNRARLSVIDAQSFGLSMADHQGKWESTPFTDTPQALTRLLIDQFSFVLANL</sequence>
<name>A0A4S4BIC2_9BACL</name>
<evidence type="ECO:0000313" key="2">
    <source>
        <dbReference type="Proteomes" id="UP000310636"/>
    </source>
</evidence>
<organism evidence="1 2">
    <name type="scientific">Cohnella fermenti</name>
    <dbReference type="NCBI Taxonomy" id="2565925"/>
    <lineage>
        <taxon>Bacteria</taxon>
        <taxon>Bacillati</taxon>
        <taxon>Bacillota</taxon>
        <taxon>Bacilli</taxon>
        <taxon>Bacillales</taxon>
        <taxon>Paenibacillaceae</taxon>
        <taxon>Cohnella</taxon>
    </lineage>
</organism>
<proteinExistence type="predicted"/>
<dbReference type="RefSeq" id="WP_136373421.1">
    <property type="nucleotide sequence ID" value="NZ_SSOB01000057.1"/>
</dbReference>
<gene>
    <name evidence="1" type="ORF">E6C55_29450</name>
</gene>
<protein>
    <submittedName>
        <fullName evidence="1">Uncharacterized protein</fullName>
    </submittedName>
</protein>